<comment type="similarity">
    <text evidence="2">Belongs to the phosphoenolpyruvate carboxykinase [GTP] family.</text>
</comment>
<evidence type="ECO:0000313" key="14">
    <source>
        <dbReference type="WBParaSite" id="jg18909"/>
    </source>
</evidence>
<evidence type="ECO:0000256" key="10">
    <source>
        <dbReference type="SAM" id="MobiDB-lite"/>
    </source>
</evidence>
<feature type="compositionally biased region" description="Polar residues" evidence="10">
    <location>
        <begin position="15"/>
        <end position="38"/>
    </location>
</feature>
<dbReference type="Pfam" id="PF17297">
    <property type="entry name" value="PEPCK_N"/>
    <property type="match status" value="1"/>
</dbReference>
<evidence type="ECO:0000256" key="2">
    <source>
        <dbReference type="ARBA" id="ARBA00005796"/>
    </source>
</evidence>
<dbReference type="GO" id="GO:0071333">
    <property type="term" value="P:cellular response to glucose stimulus"/>
    <property type="evidence" value="ECO:0007669"/>
    <property type="project" value="TreeGrafter"/>
</dbReference>
<keyword evidence="6" id="KW-0210">Decarboxylase</keyword>
<dbReference type="GO" id="GO:0006094">
    <property type="term" value="P:gluconeogenesis"/>
    <property type="evidence" value="ECO:0007669"/>
    <property type="project" value="InterPro"/>
</dbReference>
<evidence type="ECO:0000256" key="3">
    <source>
        <dbReference type="ARBA" id="ARBA00012306"/>
    </source>
</evidence>
<dbReference type="GO" id="GO:0042594">
    <property type="term" value="P:response to starvation"/>
    <property type="evidence" value="ECO:0007669"/>
    <property type="project" value="TreeGrafter"/>
</dbReference>
<dbReference type="InterPro" id="IPR035077">
    <property type="entry name" value="PEP_carboxykinase_GTP_C"/>
</dbReference>
<evidence type="ECO:0000256" key="1">
    <source>
        <dbReference type="ARBA" id="ARBA00001936"/>
    </source>
</evidence>
<dbReference type="Proteomes" id="UP000887574">
    <property type="component" value="Unplaced"/>
</dbReference>
<feature type="region of interest" description="Disordered" evidence="10">
    <location>
        <begin position="15"/>
        <end position="72"/>
    </location>
</feature>
<dbReference type="GO" id="GO:0030145">
    <property type="term" value="F:manganese ion binding"/>
    <property type="evidence" value="ECO:0007669"/>
    <property type="project" value="TreeGrafter"/>
</dbReference>
<dbReference type="InterPro" id="IPR008209">
    <property type="entry name" value="PEP_carboxykinase_GTP"/>
</dbReference>
<organism evidence="13 14">
    <name type="scientific">Ditylenchus dipsaci</name>
    <dbReference type="NCBI Taxonomy" id="166011"/>
    <lineage>
        <taxon>Eukaryota</taxon>
        <taxon>Metazoa</taxon>
        <taxon>Ecdysozoa</taxon>
        <taxon>Nematoda</taxon>
        <taxon>Chromadorea</taxon>
        <taxon>Rhabditida</taxon>
        <taxon>Tylenchina</taxon>
        <taxon>Tylenchomorpha</taxon>
        <taxon>Sphaerularioidea</taxon>
        <taxon>Anguinidae</taxon>
        <taxon>Anguininae</taxon>
        <taxon>Ditylenchus</taxon>
    </lineage>
</organism>
<evidence type="ECO:0000256" key="8">
    <source>
        <dbReference type="ARBA" id="ARBA00023211"/>
    </source>
</evidence>
<evidence type="ECO:0000256" key="6">
    <source>
        <dbReference type="ARBA" id="ARBA00022793"/>
    </source>
</evidence>
<dbReference type="Gene3D" id="3.90.228.20">
    <property type="match status" value="2"/>
</dbReference>
<dbReference type="InterPro" id="IPR008210">
    <property type="entry name" value="PEP_carboxykinase_N"/>
</dbReference>
<keyword evidence="4" id="KW-0479">Metal-binding</keyword>
<feature type="compositionally biased region" description="Basic and acidic residues" evidence="10">
    <location>
        <begin position="39"/>
        <end position="48"/>
    </location>
</feature>
<protein>
    <recommendedName>
        <fullName evidence="3">phosphoenolpyruvate carboxykinase (GTP)</fullName>
        <ecNumber evidence="3">4.1.1.32</ecNumber>
    </recommendedName>
</protein>
<comment type="cofactor">
    <cofactor evidence="1">
        <name>Mn(2+)</name>
        <dbReference type="ChEBI" id="CHEBI:29035"/>
    </cofactor>
</comment>
<dbReference type="SUPFAM" id="SSF68923">
    <property type="entry name" value="PEP carboxykinase N-terminal domain"/>
    <property type="match status" value="1"/>
</dbReference>
<evidence type="ECO:0000256" key="7">
    <source>
        <dbReference type="ARBA" id="ARBA00023134"/>
    </source>
</evidence>
<accession>A0A915DFI3</accession>
<feature type="compositionally biased region" description="Basic residues" evidence="10">
    <location>
        <begin position="54"/>
        <end position="68"/>
    </location>
</feature>
<dbReference type="GO" id="GO:0004613">
    <property type="term" value="F:phosphoenolpyruvate carboxykinase (GTP) activity"/>
    <property type="evidence" value="ECO:0007669"/>
    <property type="project" value="UniProtKB-EC"/>
</dbReference>
<dbReference type="InterPro" id="IPR013035">
    <property type="entry name" value="PEP_carboxykinase_C"/>
</dbReference>
<evidence type="ECO:0000259" key="12">
    <source>
        <dbReference type="Pfam" id="PF17297"/>
    </source>
</evidence>
<sequence>MSTKDLVKKFHSLAPTSPVNSISSSFSKADSTCDSNNDANEHFSKRSSTDNSAKGKKSKKHKEKRRPKLSSVDGKVVDSLSLSYFFKDQTKEKCSYDAISPASSVFIHGYGTIPVIKGDFQIMPEKVQAFVAEKVAMMQPAAVFICDGSLFEFNALTEEMEHSYQLKRLTGSGSSVFLALSDPDDTKHIGKCMVITTKKRATTESSGKAERKLTNWMSAYRFRLSLASRFPGCMRGRVMFIVPFSMGPIGSYNSMNGIQLTDSPYIAAQMHLITRVSAAVWDAIGNSEFIKCLHSVGLPKPCTSKLVHNWSCNIEKTFVGHWMELREIWSFGSNVVENALLAKECLSLRMASSIGRDEGWLAEHMAIISITNPDGKEFFVGVASPPGVGKTTFATMKPSLTGWRVQLLGDDVAWLKFDETDGKMYAMNPENGVFGLAVGVNKQHNPDLLEMLNKDAIFTNVAETSDGRAWWQRIELGLLTKPILDLHLRKDVSSGEGNVIASSGARFAARFKQYSNLHKQWDDPKGVPLSAILFCSRRSDGVLLHFGR</sequence>
<dbReference type="GO" id="GO:0033993">
    <property type="term" value="P:response to lipid"/>
    <property type="evidence" value="ECO:0007669"/>
    <property type="project" value="TreeGrafter"/>
</dbReference>
<dbReference type="SUPFAM" id="SSF53795">
    <property type="entry name" value="PEP carboxykinase-like"/>
    <property type="match status" value="1"/>
</dbReference>
<dbReference type="WBParaSite" id="jg18909">
    <property type="protein sequence ID" value="jg18909"/>
    <property type="gene ID" value="jg18909"/>
</dbReference>
<reference evidence="14" key="1">
    <citation type="submission" date="2022-11" db="UniProtKB">
        <authorList>
            <consortium name="WormBaseParasite"/>
        </authorList>
    </citation>
    <scope>IDENTIFICATION</scope>
</reference>
<feature type="domain" description="Phosphoenolpyruvate carboxykinase GTP-utilising N-terminal" evidence="12">
    <location>
        <begin position="130"/>
        <end position="356"/>
    </location>
</feature>
<dbReference type="GO" id="GO:0019543">
    <property type="term" value="P:propionate catabolic process"/>
    <property type="evidence" value="ECO:0007669"/>
    <property type="project" value="TreeGrafter"/>
</dbReference>
<dbReference type="PANTHER" id="PTHR11561:SF16">
    <property type="entry name" value="PHOSPHOENOLPYRUVATE CARBOXYKINASE (GTP)"/>
    <property type="match status" value="1"/>
</dbReference>
<keyword evidence="9" id="KW-0456">Lyase</keyword>
<dbReference type="EC" id="4.1.1.32" evidence="3"/>
<dbReference type="GO" id="GO:0046327">
    <property type="term" value="P:glycerol biosynthetic process from pyruvate"/>
    <property type="evidence" value="ECO:0007669"/>
    <property type="project" value="TreeGrafter"/>
</dbReference>
<dbReference type="PANTHER" id="PTHR11561">
    <property type="entry name" value="PHOSPHOENOLPYRUVATE CARBOXYKINASE"/>
    <property type="match status" value="1"/>
</dbReference>
<evidence type="ECO:0000313" key="13">
    <source>
        <dbReference type="Proteomes" id="UP000887574"/>
    </source>
</evidence>
<keyword evidence="7" id="KW-0342">GTP-binding</keyword>
<dbReference type="GO" id="GO:0005829">
    <property type="term" value="C:cytosol"/>
    <property type="evidence" value="ECO:0007669"/>
    <property type="project" value="TreeGrafter"/>
</dbReference>
<dbReference type="GO" id="GO:0005525">
    <property type="term" value="F:GTP binding"/>
    <property type="evidence" value="ECO:0007669"/>
    <property type="project" value="UniProtKB-KW"/>
</dbReference>
<keyword evidence="8" id="KW-0464">Manganese</keyword>
<keyword evidence="5" id="KW-0547">Nucleotide-binding</keyword>
<keyword evidence="13" id="KW-1185">Reference proteome</keyword>
<evidence type="ECO:0000259" key="11">
    <source>
        <dbReference type="Pfam" id="PF00821"/>
    </source>
</evidence>
<evidence type="ECO:0000256" key="4">
    <source>
        <dbReference type="ARBA" id="ARBA00022723"/>
    </source>
</evidence>
<evidence type="ECO:0000256" key="9">
    <source>
        <dbReference type="ARBA" id="ARBA00023239"/>
    </source>
</evidence>
<proteinExistence type="inferred from homology"/>
<evidence type="ECO:0000256" key="5">
    <source>
        <dbReference type="ARBA" id="ARBA00022741"/>
    </source>
</evidence>
<dbReference type="GO" id="GO:0006107">
    <property type="term" value="P:oxaloacetate metabolic process"/>
    <property type="evidence" value="ECO:0007669"/>
    <property type="project" value="TreeGrafter"/>
</dbReference>
<name>A0A915DFI3_9BILA</name>
<feature type="domain" description="Phosphoenolpyruvate carboxykinase C-terminal P-loop" evidence="11">
    <location>
        <begin position="360"/>
        <end position="544"/>
    </location>
</feature>
<dbReference type="Pfam" id="PF00821">
    <property type="entry name" value="PEPCK_GTP"/>
    <property type="match status" value="1"/>
</dbReference>
<dbReference type="Gene3D" id="3.40.449.10">
    <property type="entry name" value="Phosphoenolpyruvate Carboxykinase, domain 1"/>
    <property type="match status" value="1"/>
</dbReference>
<dbReference type="AlphaFoldDB" id="A0A915DFI3"/>
<dbReference type="InterPro" id="IPR035078">
    <property type="entry name" value="PEP_carboxykinase_GTP_N"/>
</dbReference>